<comment type="similarity">
    <text evidence="1 4">Belongs to the D-isomer specific 2-hydroxyacid dehydrogenase family.</text>
</comment>
<evidence type="ECO:0000256" key="4">
    <source>
        <dbReference type="RuleBase" id="RU003719"/>
    </source>
</evidence>
<dbReference type="EMBL" id="BAABGP010000026">
    <property type="protein sequence ID" value="GAA4491898.1"/>
    <property type="molecule type" value="Genomic_DNA"/>
</dbReference>
<accession>A0ABP8PU13</accession>
<evidence type="ECO:0000313" key="8">
    <source>
        <dbReference type="Proteomes" id="UP001500731"/>
    </source>
</evidence>
<dbReference type="SUPFAM" id="SSF51735">
    <property type="entry name" value="NAD(P)-binding Rossmann-fold domains"/>
    <property type="match status" value="1"/>
</dbReference>
<keyword evidence="3" id="KW-0520">NAD</keyword>
<dbReference type="RefSeq" id="WP_345188932.1">
    <property type="nucleotide sequence ID" value="NZ_BAABGP010000026.1"/>
</dbReference>
<keyword evidence="2 4" id="KW-0560">Oxidoreductase</keyword>
<dbReference type="PANTHER" id="PTHR10996:SF178">
    <property type="entry name" value="2-HYDROXYACID DEHYDROGENASE YGL185C-RELATED"/>
    <property type="match status" value="1"/>
</dbReference>
<dbReference type="SUPFAM" id="SSF52283">
    <property type="entry name" value="Formate/glycerate dehydrogenase catalytic domain-like"/>
    <property type="match status" value="1"/>
</dbReference>
<keyword evidence="8" id="KW-1185">Reference proteome</keyword>
<dbReference type="PANTHER" id="PTHR10996">
    <property type="entry name" value="2-HYDROXYACID DEHYDROGENASE-RELATED"/>
    <property type="match status" value="1"/>
</dbReference>
<feature type="domain" description="D-isomer specific 2-hydroxyacid dehydrogenase NAD-binding" evidence="6">
    <location>
        <begin position="115"/>
        <end position="291"/>
    </location>
</feature>
<name>A0ABP8PU13_9MICO</name>
<dbReference type="InterPro" id="IPR006139">
    <property type="entry name" value="D-isomer_2_OHA_DH_cat_dom"/>
</dbReference>
<organism evidence="7 8">
    <name type="scientific">Microbacterium panaciterrae</name>
    <dbReference type="NCBI Taxonomy" id="985759"/>
    <lineage>
        <taxon>Bacteria</taxon>
        <taxon>Bacillati</taxon>
        <taxon>Actinomycetota</taxon>
        <taxon>Actinomycetes</taxon>
        <taxon>Micrococcales</taxon>
        <taxon>Microbacteriaceae</taxon>
        <taxon>Microbacterium</taxon>
    </lineage>
</organism>
<reference evidence="8" key="1">
    <citation type="journal article" date="2019" name="Int. J. Syst. Evol. Microbiol.">
        <title>The Global Catalogue of Microorganisms (GCM) 10K type strain sequencing project: providing services to taxonomists for standard genome sequencing and annotation.</title>
        <authorList>
            <consortium name="The Broad Institute Genomics Platform"/>
            <consortium name="The Broad Institute Genome Sequencing Center for Infectious Disease"/>
            <person name="Wu L."/>
            <person name="Ma J."/>
        </authorList>
    </citation>
    <scope>NUCLEOTIDE SEQUENCE [LARGE SCALE GENOMIC DNA]</scope>
    <source>
        <strain evidence="8">JCM 17839</strain>
    </source>
</reference>
<sequence>MRALLAMAPEAFPFVFTETDLHRLTRLVDVDPSRILTSFAQAAASELDEVELLVTGWGAPSLGASELDAMPNLRGVVHWGGGVAFLDPAAAERGIAVSSARAANAIPVAEFTVAMIVLAAKDAFWASRSYVQQQRRIDRELELPHAGLFGTTVGIVGASSIGTRVLQMLRDYDVELLLFDPSVGPERAAQLGAELVDDLEDLASRSTILSIHAPELPHLRGMISREVLSALPDRATVINTARGGLIDQEALIAELETGRIRAILDVTDPDVLPPGHPLYTLPNVFLTPHLAGSMGSELRRLGSAATAEVARFVAGQPFQHPIVP</sequence>
<dbReference type="Gene3D" id="3.40.50.720">
    <property type="entry name" value="NAD(P)-binding Rossmann-like Domain"/>
    <property type="match status" value="2"/>
</dbReference>
<dbReference type="Proteomes" id="UP001500731">
    <property type="component" value="Unassembled WGS sequence"/>
</dbReference>
<comment type="caution">
    <text evidence="7">The sequence shown here is derived from an EMBL/GenBank/DDBJ whole genome shotgun (WGS) entry which is preliminary data.</text>
</comment>
<evidence type="ECO:0000256" key="3">
    <source>
        <dbReference type="ARBA" id="ARBA00023027"/>
    </source>
</evidence>
<dbReference type="Pfam" id="PF02826">
    <property type="entry name" value="2-Hacid_dh_C"/>
    <property type="match status" value="1"/>
</dbReference>
<evidence type="ECO:0000256" key="1">
    <source>
        <dbReference type="ARBA" id="ARBA00005854"/>
    </source>
</evidence>
<proteinExistence type="inferred from homology"/>
<evidence type="ECO:0000313" key="7">
    <source>
        <dbReference type="EMBL" id="GAA4491898.1"/>
    </source>
</evidence>
<dbReference type="Pfam" id="PF00389">
    <property type="entry name" value="2-Hacid_dh"/>
    <property type="match status" value="1"/>
</dbReference>
<gene>
    <name evidence="7" type="ORF">GCM10023171_36590</name>
</gene>
<evidence type="ECO:0000259" key="5">
    <source>
        <dbReference type="Pfam" id="PF00389"/>
    </source>
</evidence>
<dbReference type="InterPro" id="IPR036291">
    <property type="entry name" value="NAD(P)-bd_dom_sf"/>
</dbReference>
<feature type="domain" description="D-isomer specific 2-hydroxyacid dehydrogenase catalytic" evidence="5">
    <location>
        <begin position="37"/>
        <end position="321"/>
    </location>
</feature>
<dbReference type="InterPro" id="IPR050223">
    <property type="entry name" value="D-isomer_2-hydroxyacid_DH"/>
</dbReference>
<dbReference type="CDD" id="cd12167">
    <property type="entry name" value="2-Hacid_dh_8"/>
    <property type="match status" value="1"/>
</dbReference>
<protein>
    <submittedName>
        <fullName evidence="7">Hydroxyacid dehydrogenase</fullName>
    </submittedName>
</protein>
<dbReference type="InterPro" id="IPR006140">
    <property type="entry name" value="D-isomer_DH_NAD-bd"/>
</dbReference>
<evidence type="ECO:0000259" key="6">
    <source>
        <dbReference type="Pfam" id="PF02826"/>
    </source>
</evidence>
<evidence type="ECO:0000256" key="2">
    <source>
        <dbReference type="ARBA" id="ARBA00023002"/>
    </source>
</evidence>